<dbReference type="Gene3D" id="3.40.50.300">
    <property type="entry name" value="P-loop containing nucleotide triphosphate hydrolases"/>
    <property type="match status" value="1"/>
</dbReference>
<reference evidence="5 6" key="1">
    <citation type="journal article" date="2013" name="BMC Genomics">
        <title>Reconstruction of the lipid metabolism for the microalga Monoraphidium neglectum from its genome sequence reveals characteristics suitable for biofuel production.</title>
        <authorList>
            <person name="Bogen C."/>
            <person name="Al-Dilaimi A."/>
            <person name="Albersmeier A."/>
            <person name="Wichmann J."/>
            <person name="Grundmann M."/>
            <person name="Rupp O."/>
            <person name="Lauersen K.J."/>
            <person name="Blifernez-Klassen O."/>
            <person name="Kalinowski J."/>
            <person name="Goesmann A."/>
            <person name="Mussgnug J.H."/>
            <person name="Kruse O."/>
        </authorList>
    </citation>
    <scope>NUCLEOTIDE SEQUENCE [LARGE SCALE GENOMIC DNA]</scope>
    <source>
        <strain evidence="5 6">SAG 48.87</strain>
    </source>
</reference>
<name>A0A0D2L8W3_9CHLO</name>
<dbReference type="InterPro" id="IPR027417">
    <property type="entry name" value="P-loop_NTPase"/>
</dbReference>
<accession>A0A0D2L8W3</accession>
<dbReference type="GO" id="GO:0005524">
    <property type="term" value="F:ATP binding"/>
    <property type="evidence" value="ECO:0007669"/>
    <property type="project" value="UniProtKB-KW"/>
</dbReference>
<keyword evidence="1" id="KW-0547">Nucleotide-binding</keyword>
<proteinExistence type="predicted"/>
<evidence type="ECO:0000313" key="6">
    <source>
        <dbReference type="Proteomes" id="UP000054498"/>
    </source>
</evidence>
<feature type="compositionally biased region" description="Low complexity" evidence="3">
    <location>
        <begin position="236"/>
        <end position="263"/>
    </location>
</feature>
<dbReference type="GO" id="GO:0016887">
    <property type="term" value="F:ATP hydrolysis activity"/>
    <property type="evidence" value="ECO:0007669"/>
    <property type="project" value="TreeGrafter"/>
</dbReference>
<dbReference type="PANTHER" id="PTHR11638:SF18">
    <property type="entry name" value="HEAT SHOCK PROTEIN 104"/>
    <property type="match status" value="1"/>
</dbReference>
<dbReference type="EMBL" id="KK100881">
    <property type="protein sequence ID" value="KIZ03279.1"/>
    <property type="molecule type" value="Genomic_DNA"/>
</dbReference>
<organism evidence="5 6">
    <name type="scientific">Monoraphidium neglectum</name>
    <dbReference type="NCBI Taxonomy" id="145388"/>
    <lineage>
        <taxon>Eukaryota</taxon>
        <taxon>Viridiplantae</taxon>
        <taxon>Chlorophyta</taxon>
        <taxon>core chlorophytes</taxon>
        <taxon>Chlorophyceae</taxon>
        <taxon>CS clade</taxon>
        <taxon>Sphaeropleales</taxon>
        <taxon>Selenastraceae</taxon>
        <taxon>Monoraphidium</taxon>
    </lineage>
</organism>
<dbReference type="GeneID" id="25737562"/>
<dbReference type="RefSeq" id="XP_013902298.1">
    <property type="nucleotide sequence ID" value="XM_014046844.1"/>
</dbReference>
<feature type="compositionally biased region" description="Low complexity" evidence="3">
    <location>
        <begin position="278"/>
        <end position="292"/>
    </location>
</feature>
<evidence type="ECO:0000256" key="3">
    <source>
        <dbReference type="SAM" id="MobiDB-lite"/>
    </source>
</evidence>
<keyword evidence="6" id="KW-1185">Reference proteome</keyword>
<dbReference type="PANTHER" id="PTHR11638">
    <property type="entry name" value="ATP-DEPENDENT CLP PROTEASE"/>
    <property type="match status" value="1"/>
</dbReference>
<dbReference type="SUPFAM" id="SSF52540">
    <property type="entry name" value="P-loop containing nucleoside triphosphate hydrolases"/>
    <property type="match status" value="1"/>
</dbReference>
<dbReference type="GO" id="GO:0034605">
    <property type="term" value="P:cellular response to heat"/>
    <property type="evidence" value="ECO:0007669"/>
    <property type="project" value="TreeGrafter"/>
</dbReference>
<dbReference type="InterPro" id="IPR019489">
    <property type="entry name" value="Clp_ATPase_C"/>
</dbReference>
<evidence type="ECO:0000256" key="1">
    <source>
        <dbReference type="ARBA" id="ARBA00022741"/>
    </source>
</evidence>
<sequence length="334" mass="35098">MADMRELVMEKVRKHFQPEFINRIDEFIIFEPLAAEQIETIVRLQVRGVGQRLSEKKMKLLLQDTAVRHLAEVGFDPVYGARPVKRAVQRELETPLAKALLTGQFQEDDTVVVDCAGGGDISVTSAGGGGGGTWLTFSRIPGVSAVEDADADDKAEGAGEGSSAAAAAAAATGPIPVTIPGHTYRPSKLAAPPAAAAAAAPAPAAAAGPGSGGAGGRFDPLAAGRAKKKAQPQAEQQQQQQQQHQQHQQQQQQVGPPAAGSSEPPGPGEQQSADHHQQQQQQQPQQQQEQQQANGAGDALDAEVASLLHGGQTPAFLRTPRRRDEQEEAPTCAE</sequence>
<evidence type="ECO:0000259" key="4">
    <source>
        <dbReference type="SMART" id="SM01086"/>
    </source>
</evidence>
<dbReference type="Pfam" id="PF10431">
    <property type="entry name" value="ClpB_D2-small"/>
    <property type="match status" value="1"/>
</dbReference>
<evidence type="ECO:0000313" key="5">
    <source>
        <dbReference type="EMBL" id="KIZ03279.1"/>
    </source>
</evidence>
<dbReference type="AlphaFoldDB" id="A0A0D2L8W3"/>
<dbReference type="KEGG" id="mng:MNEG_4685"/>
<feature type="region of interest" description="Disordered" evidence="3">
    <location>
        <begin position="203"/>
        <end position="334"/>
    </location>
</feature>
<protein>
    <submittedName>
        <fullName evidence="5">Chaperone protein clpB 1</fullName>
    </submittedName>
</protein>
<dbReference type="Gene3D" id="1.10.8.60">
    <property type="match status" value="1"/>
</dbReference>
<dbReference type="GO" id="GO:0005737">
    <property type="term" value="C:cytoplasm"/>
    <property type="evidence" value="ECO:0007669"/>
    <property type="project" value="TreeGrafter"/>
</dbReference>
<keyword evidence="2" id="KW-0067">ATP-binding</keyword>
<gene>
    <name evidence="5" type="ORF">MNEG_4685</name>
</gene>
<evidence type="ECO:0000256" key="2">
    <source>
        <dbReference type="ARBA" id="ARBA00022840"/>
    </source>
</evidence>
<dbReference type="OrthoDB" id="987204at2759"/>
<feature type="domain" description="Clp ATPase C-terminal" evidence="4">
    <location>
        <begin position="33"/>
        <end position="123"/>
    </location>
</feature>
<dbReference type="SMART" id="SM01086">
    <property type="entry name" value="ClpB_D2-small"/>
    <property type="match status" value="1"/>
</dbReference>
<dbReference type="STRING" id="145388.A0A0D2L8W3"/>
<dbReference type="Proteomes" id="UP000054498">
    <property type="component" value="Unassembled WGS sequence"/>
</dbReference>
<dbReference type="InterPro" id="IPR050130">
    <property type="entry name" value="ClpA_ClpB"/>
</dbReference>